<feature type="compositionally biased region" description="Acidic residues" evidence="3">
    <location>
        <begin position="87"/>
        <end position="99"/>
    </location>
</feature>
<protein>
    <recommendedName>
        <fullName evidence="2">Protein BFR2</fullName>
    </recommendedName>
</protein>
<keyword evidence="7" id="KW-1185">Reference proteome</keyword>
<dbReference type="GO" id="GO:0000462">
    <property type="term" value="P:maturation of SSU-rRNA from tricistronic rRNA transcript (SSU-rRNA, 5.8S rRNA, LSU-rRNA)"/>
    <property type="evidence" value="ECO:0007669"/>
    <property type="project" value="TreeGrafter"/>
</dbReference>
<feature type="compositionally biased region" description="Polar residues" evidence="3">
    <location>
        <begin position="141"/>
        <end position="151"/>
    </location>
</feature>
<organism evidence="6 7">
    <name type="scientific">Lentinula raphanica</name>
    <dbReference type="NCBI Taxonomy" id="153919"/>
    <lineage>
        <taxon>Eukaryota</taxon>
        <taxon>Fungi</taxon>
        <taxon>Dikarya</taxon>
        <taxon>Basidiomycota</taxon>
        <taxon>Agaricomycotina</taxon>
        <taxon>Agaricomycetes</taxon>
        <taxon>Agaricomycetidae</taxon>
        <taxon>Agaricales</taxon>
        <taxon>Marasmiineae</taxon>
        <taxon>Omphalotaceae</taxon>
        <taxon>Lentinula</taxon>
    </lineage>
</organism>
<reference evidence="6" key="1">
    <citation type="submission" date="2022-08" db="EMBL/GenBank/DDBJ databases">
        <authorList>
            <consortium name="DOE Joint Genome Institute"/>
            <person name="Min B."/>
            <person name="Riley R."/>
            <person name="Sierra-Patev S."/>
            <person name="Naranjo-Ortiz M."/>
            <person name="Looney B."/>
            <person name="Konkel Z."/>
            <person name="Slot J.C."/>
            <person name="Sakamoto Y."/>
            <person name="Steenwyk J.L."/>
            <person name="Rokas A."/>
            <person name="Carro J."/>
            <person name="Camarero S."/>
            <person name="Ferreira P."/>
            <person name="Molpeceres G."/>
            <person name="Ruiz-Duenas F.J."/>
            <person name="Serrano A."/>
            <person name="Henrissat B."/>
            <person name="Drula E."/>
            <person name="Hughes K.W."/>
            <person name="Mata J.L."/>
            <person name="Ishikawa N.K."/>
            <person name="Vargas-Isla R."/>
            <person name="Ushijima S."/>
            <person name="Smith C.A."/>
            <person name="Ahrendt S."/>
            <person name="Andreopoulos W."/>
            <person name="He G."/>
            <person name="Labutti K."/>
            <person name="Lipzen A."/>
            <person name="Ng V."/>
            <person name="Sandor L."/>
            <person name="Barry K."/>
            <person name="Martinez A.T."/>
            <person name="Xiao Y."/>
            <person name="Gibbons J.G."/>
            <person name="Terashima K."/>
            <person name="Hibbett D.S."/>
            <person name="Grigoriev I.V."/>
        </authorList>
    </citation>
    <scope>NUCLEOTIDE SEQUENCE</scope>
    <source>
        <strain evidence="6">TFB9207</strain>
    </source>
</reference>
<feature type="domain" description="AATF leucine zipper-containing" evidence="5">
    <location>
        <begin position="156"/>
        <end position="288"/>
    </location>
</feature>
<dbReference type="InterPro" id="IPR025160">
    <property type="entry name" value="AATF"/>
</dbReference>
<evidence type="ECO:0000313" key="6">
    <source>
        <dbReference type="EMBL" id="KAJ3834723.1"/>
    </source>
</evidence>
<gene>
    <name evidence="6" type="ORF">F5878DRAFT_629833</name>
</gene>
<accession>A0AA38P1S5</accession>
<dbReference type="PANTHER" id="PTHR15565:SF0">
    <property type="entry name" value="PROTEIN AATF"/>
    <property type="match status" value="1"/>
</dbReference>
<dbReference type="InterPro" id="IPR039223">
    <property type="entry name" value="AATF/Bfr2"/>
</dbReference>
<dbReference type="InterPro" id="IPR012617">
    <property type="entry name" value="AATF_C"/>
</dbReference>
<dbReference type="Pfam" id="PF13339">
    <property type="entry name" value="AATF-Che1"/>
    <property type="match status" value="1"/>
</dbReference>
<feature type="compositionally biased region" description="Acidic residues" evidence="3">
    <location>
        <begin position="118"/>
        <end position="140"/>
    </location>
</feature>
<evidence type="ECO:0000259" key="5">
    <source>
        <dbReference type="Pfam" id="PF13339"/>
    </source>
</evidence>
<evidence type="ECO:0000256" key="2">
    <source>
        <dbReference type="ARBA" id="ARBA00013850"/>
    </source>
</evidence>
<feature type="region of interest" description="Disordered" evidence="3">
    <location>
        <begin position="72"/>
        <end position="161"/>
    </location>
</feature>
<proteinExistence type="inferred from homology"/>
<sequence>MARLSLAQQIADLDAPAPIDIDPEAIHNDLHTQSSDVSRTHYVDVGRSTLRKFQNAFSDPKYDGVKVSRTQLLEEDGGHSSSSDSDGGAEEEEEEEEGNGEGVQVTPQEEVNPQPSDEGSESEGTDEDEEEQVTPEDPSEEVTNISTTLRKTQNEDRKKGLAVSRQISIWDSLLDARIRLQKTVSSSNSLPSGSQLSQDDPRIAESLTNMLNEAVSLSEELFGLQQILFEANDSFQYPLQKRRKLDDGQSHSRSDLAGYLDEACEDVSTLESNYHPHLINTLSKWSSKIQAVAPSVLLPANRNAFSKDRQHLKNAVQLVDESLLTHDKLLQRTQQWRGKGQRLGIENLEGDAPEVDPEIFDDTDFYQQLLRDVIDSRNDTGLNDWMAVQKQKKAKKKVDTKASKGRKLRFDVHEKLQNFMAPIPAKGAWHEEQIDELFASLLGKGFEDALNTQADEAQIRGGEFEDPGQLPVGAFEGFRVFG</sequence>
<comment type="caution">
    <text evidence="6">The sequence shown here is derived from an EMBL/GenBank/DDBJ whole genome shotgun (WGS) entry which is preliminary data.</text>
</comment>
<evidence type="ECO:0000256" key="3">
    <source>
        <dbReference type="SAM" id="MobiDB-lite"/>
    </source>
</evidence>
<feature type="domain" description="Apoptosis-antagonizing transcription factor C-terminal" evidence="4">
    <location>
        <begin position="366"/>
        <end position="442"/>
    </location>
</feature>
<dbReference type="AlphaFoldDB" id="A0AA38P1S5"/>
<evidence type="ECO:0000313" key="7">
    <source>
        <dbReference type="Proteomes" id="UP001163846"/>
    </source>
</evidence>
<evidence type="ECO:0000259" key="4">
    <source>
        <dbReference type="Pfam" id="PF08164"/>
    </source>
</evidence>
<feature type="compositionally biased region" description="Polar residues" evidence="3">
    <location>
        <begin position="105"/>
        <end position="115"/>
    </location>
</feature>
<dbReference type="Proteomes" id="UP001163846">
    <property type="component" value="Unassembled WGS sequence"/>
</dbReference>
<dbReference type="PANTHER" id="PTHR15565">
    <property type="entry name" value="AATF PROTEIN APOPTOSIS ANTAGONIZING TRANSCRIPTION FACTOR"/>
    <property type="match status" value="1"/>
</dbReference>
<dbReference type="Pfam" id="PF08164">
    <property type="entry name" value="TRAUB"/>
    <property type="match status" value="1"/>
</dbReference>
<dbReference type="EMBL" id="MU806493">
    <property type="protein sequence ID" value="KAJ3834723.1"/>
    <property type="molecule type" value="Genomic_DNA"/>
</dbReference>
<dbReference type="GO" id="GO:0005730">
    <property type="term" value="C:nucleolus"/>
    <property type="evidence" value="ECO:0007669"/>
    <property type="project" value="TreeGrafter"/>
</dbReference>
<comment type="similarity">
    <text evidence="1">Belongs to the AATF family.</text>
</comment>
<name>A0AA38P1S5_9AGAR</name>
<evidence type="ECO:0000256" key="1">
    <source>
        <dbReference type="ARBA" id="ARBA00008966"/>
    </source>
</evidence>